<accession>A0ACC1A215</accession>
<organism evidence="1 2">
    <name type="scientific">Pistacia atlantica</name>
    <dbReference type="NCBI Taxonomy" id="434234"/>
    <lineage>
        <taxon>Eukaryota</taxon>
        <taxon>Viridiplantae</taxon>
        <taxon>Streptophyta</taxon>
        <taxon>Embryophyta</taxon>
        <taxon>Tracheophyta</taxon>
        <taxon>Spermatophyta</taxon>
        <taxon>Magnoliopsida</taxon>
        <taxon>eudicotyledons</taxon>
        <taxon>Gunneridae</taxon>
        <taxon>Pentapetalae</taxon>
        <taxon>rosids</taxon>
        <taxon>malvids</taxon>
        <taxon>Sapindales</taxon>
        <taxon>Anacardiaceae</taxon>
        <taxon>Pistacia</taxon>
    </lineage>
</organism>
<evidence type="ECO:0000313" key="2">
    <source>
        <dbReference type="Proteomes" id="UP001164250"/>
    </source>
</evidence>
<proteinExistence type="predicted"/>
<keyword evidence="2" id="KW-1185">Reference proteome</keyword>
<gene>
    <name evidence="1" type="ORF">Patl1_24589</name>
</gene>
<evidence type="ECO:0000313" key="1">
    <source>
        <dbReference type="EMBL" id="KAJ0080295.1"/>
    </source>
</evidence>
<protein>
    <submittedName>
        <fullName evidence="1">Uncharacterized protein</fullName>
    </submittedName>
</protein>
<dbReference type="Proteomes" id="UP001164250">
    <property type="component" value="Chromosome 13"/>
</dbReference>
<dbReference type="EMBL" id="CM047909">
    <property type="protein sequence ID" value="KAJ0080295.1"/>
    <property type="molecule type" value="Genomic_DNA"/>
</dbReference>
<comment type="caution">
    <text evidence="1">The sequence shown here is derived from an EMBL/GenBank/DDBJ whole genome shotgun (WGS) entry which is preliminary data.</text>
</comment>
<name>A0ACC1A215_9ROSI</name>
<reference evidence="2" key="1">
    <citation type="journal article" date="2023" name="G3 (Bethesda)">
        <title>Genome assembly and association tests identify interacting loci associated with vigor, precocity, and sex in interspecific pistachio rootstocks.</title>
        <authorList>
            <person name="Palmer W."/>
            <person name="Jacygrad E."/>
            <person name="Sagayaradj S."/>
            <person name="Cavanaugh K."/>
            <person name="Han R."/>
            <person name="Bertier L."/>
            <person name="Beede B."/>
            <person name="Kafkas S."/>
            <person name="Golino D."/>
            <person name="Preece J."/>
            <person name="Michelmore R."/>
        </authorList>
    </citation>
    <scope>NUCLEOTIDE SEQUENCE [LARGE SCALE GENOMIC DNA]</scope>
</reference>
<sequence>MPKIFAVISMYGIPLESEKAATLISGLKLSPNQAFDGRNILSNFPQLQGCTKSPFMADKEWVEADYPFTNHSDSVLRDKVVPHGGCTSS</sequence>